<feature type="compositionally biased region" description="Acidic residues" evidence="1">
    <location>
        <begin position="115"/>
        <end position="127"/>
    </location>
</feature>
<dbReference type="InParanoid" id="B9SHN8"/>
<evidence type="ECO:0000256" key="1">
    <source>
        <dbReference type="SAM" id="MobiDB-lite"/>
    </source>
</evidence>
<dbReference type="EMBL" id="EQ973965">
    <property type="protein sequence ID" value="EEF36865.1"/>
    <property type="molecule type" value="Genomic_DNA"/>
</dbReference>
<organism evidence="2 3">
    <name type="scientific">Ricinus communis</name>
    <name type="common">Castor bean</name>
    <dbReference type="NCBI Taxonomy" id="3988"/>
    <lineage>
        <taxon>Eukaryota</taxon>
        <taxon>Viridiplantae</taxon>
        <taxon>Streptophyta</taxon>
        <taxon>Embryophyta</taxon>
        <taxon>Tracheophyta</taxon>
        <taxon>Spermatophyta</taxon>
        <taxon>Magnoliopsida</taxon>
        <taxon>eudicotyledons</taxon>
        <taxon>Gunneridae</taxon>
        <taxon>Pentapetalae</taxon>
        <taxon>rosids</taxon>
        <taxon>fabids</taxon>
        <taxon>Malpighiales</taxon>
        <taxon>Euphorbiaceae</taxon>
        <taxon>Acalyphoideae</taxon>
        <taxon>Acalypheae</taxon>
        <taxon>Ricinus</taxon>
    </lineage>
</organism>
<feature type="region of interest" description="Disordered" evidence="1">
    <location>
        <begin position="15"/>
        <end position="38"/>
    </location>
</feature>
<evidence type="ECO:0000313" key="2">
    <source>
        <dbReference type="EMBL" id="EEF36865.1"/>
    </source>
</evidence>
<feature type="region of interest" description="Disordered" evidence="1">
    <location>
        <begin position="91"/>
        <end position="139"/>
    </location>
</feature>
<sequence length="139" mass="15627">MEEVFIVLDIHHKGSISRKGSKNHSVSDANADDGHKDQPFVQVVGEEEEVDLDCIPHKTYDEFVIPVNQLIDDEDEDEELQAARAKVKEFHRKKKAGRKDKKMEEVVGAEPPINEVDELEQAEDDEVGGSSNESDRNSS</sequence>
<dbReference type="Proteomes" id="UP000008311">
    <property type="component" value="Unassembled WGS sequence"/>
</dbReference>
<feature type="compositionally biased region" description="Basic residues" evidence="1">
    <location>
        <begin position="91"/>
        <end position="100"/>
    </location>
</feature>
<keyword evidence="3" id="KW-1185">Reference proteome</keyword>
<name>B9SHN8_RICCO</name>
<protein>
    <submittedName>
        <fullName evidence="2">Uncharacterized protein</fullName>
    </submittedName>
</protein>
<dbReference type="AlphaFoldDB" id="B9SHN8"/>
<accession>B9SHN8</accession>
<gene>
    <name evidence="2" type="ORF">RCOM_0741760</name>
</gene>
<reference evidence="3" key="1">
    <citation type="journal article" date="2010" name="Nat. Biotechnol.">
        <title>Draft genome sequence of the oilseed species Ricinus communis.</title>
        <authorList>
            <person name="Chan A.P."/>
            <person name="Crabtree J."/>
            <person name="Zhao Q."/>
            <person name="Lorenzi H."/>
            <person name="Orvis J."/>
            <person name="Puiu D."/>
            <person name="Melake-Berhan A."/>
            <person name="Jones K.M."/>
            <person name="Redman J."/>
            <person name="Chen G."/>
            <person name="Cahoon E.B."/>
            <person name="Gedil M."/>
            <person name="Stanke M."/>
            <person name="Haas B.J."/>
            <person name="Wortman J.R."/>
            <person name="Fraser-Liggett C.M."/>
            <person name="Ravel J."/>
            <person name="Rabinowicz P.D."/>
        </authorList>
    </citation>
    <scope>NUCLEOTIDE SEQUENCE [LARGE SCALE GENOMIC DNA]</scope>
    <source>
        <strain evidence="3">cv. Hale</strain>
    </source>
</reference>
<proteinExistence type="predicted"/>
<evidence type="ECO:0000313" key="3">
    <source>
        <dbReference type="Proteomes" id="UP000008311"/>
    </source>
</evidence>